<feature type="transmembrane region" description="Helical" evidence="2">
    <location>
        <begin position="173"/>
        <end position="203"/>
    </location>
</feature>
<keyword evidence="2" id="KW-1133">Transmembrane helix</keyword>
<feature type="transmembrane region" description="Helical" evidence="2">
    <location>
        <begin position="401"/>
        <end position="420"/>
    </location>
</feature>
<dbReference type="InterPro" id="IPR023616">
    <property type="entry name" value="Cyt_c_oxase-like_su1_dom"/>
</dbReference>
<protein>
    <recommendedName>
        <fullName evidence="3">Cytochrome oxidase subunit I profile domain-containing protein</fullName>
    </recommendedName>
</protein>
<dbReference type="PRINTS" id="PR01165">
    <property type="entry name" value="CYCOXIDASEI"/>
</dbReference>
<dbReference type="STRING" id="465721.ACG33_11715"/>
<evidence type="ECO:0000256" key="1">
    <source>
        <dbReference type="ARBA" id="ARBA00022660"/>
    </source>
</evidence>
<evidence type="ECO:0000259" key="3">
    <source>
        <dbReference type="PROSITE" id="PS50855"/>
    </source>
</evidence>
<feature type="transmembrane region" description="Helical" evidence="2">
    <location>
        <begin position="50"/>
        <end position="72"/>
    </location>
</feature>
<dbReference type="InterPro" id="IPR000883">
    <property type="entry name" value="Cyt_C_Oxase_1"/>
</dbReference>
<keyword evidence="2" id="KW-0472">Membrane</keyword>
<gene>
    <name evidence="4" type="ORF">ACG33_11715</name>
</gene>
<proteinExistence type="predicted"/>
<feature type="transmembrane region" description="Helical" evidence="2">
    <location>
        <begin position="127"/>
        <end position="152"/>
    </location>
</feature>
<feature type="transmembrane region" description="Helical" evidence="2">
    <location>
        <begin position="256"/>
        <end position="274"/>
    </location>
</feature>
<evidence type="ECO:0000313" key="4">
    <source>
        <dbReference type="EMBL" id="AMN47751.1"/>
    </source>
</evidence>
<dbReference type="GO" id="GO:0009060">
    <property type="term" value="P:aerobic respiration"/>
    <property type="evidence" value="ECO:0007669"/>
    <property type="project" value="InterPro"/>
</dbReference>
<feature type="transmembrane region" description="Helical" evidence="2">
    <location>
        <begin position="84"/>
        <end position="107"/>
    </location>
</feature>
<dbReference type="PROSITE" id="PS50855">
    <property type="entry name" value="COX1"/>
    <property type="match status" value="1"/>
</dbReference>
<dbReference type="SUPFAM" id="SSF81442">
    <property type="entry name" value="Cytochrome c oxidase subunit I-like"/>
    <property type="match status" value="1"/>
</dbReference>
<dbReference type="GO" id="GO:0020037">
    <property type="term" value="F:heme binding"/>
    <property type="evidence" value="ECO:0007669"/>
    <property type="project" value="InterPro"/>
</dbReference>
<feature type="transmembrane region" description="Helical" evidence="2">
    <location>
        <begin position="364"/>
        <end position="380"/>
    </location>
</feature>
<dbReference type="KEGG" id="sdf:ACG33_11715"/>
<dbReference type="AlphaFoldDB" id="A0A127FDL3"/>
<dbReference type="RefSeq" id="WP_168160080.1">
    <property type="nucleotide sequence ID" value="NZ_CP011971.1"/>
</dbReference>
<keyword evidence="1" id="KW-0813">Transport</keyword>
<feature type="transmembrane region" description="Helical" evidence="2">
    <location>
        <begin position="294"/>
        <end position="314"/>
    </location>
</feature>
<keyword evidence="2" id="KW-0812">Transmembrane</keyword>
<keyword evidence="5" id="KW-1185">Reference proteome</keyword>
<feature type="domain" description="Cytochrome oxidase subunit I profile" evidence="3">
    <location>
        <begin position="24"/>
        <end position="472"/>
    </location>
</feature>
<dbReference type="Pfam" id="PF00115">
    <property type="entry name" value="COX1"/>
    <property type="match status" value="1"/>
</dbReference>
<feature type="transmembrane region" description="Helical" evidence="2">
    <location>
        <begin position="326"/>
        <end position="344"/>
    </location>
</feature>
<evidence type="ECO:0000313" key="5">
    <source>
        <dbReference type="Proteomes" id="UP000070250"/>
    </source>
</evidence>
<dbReference type="GO" id="GO:0004129">
    <property type="term" value="F:cytochrome-c oxidase activity"/>
    <property type="evidence" value="ECO:0007669"/>
    <property type="project" value="InterPro"/>
</dbReference>
<dbReference type="EMBL" id="CP011971">
    <property type="protein sequence ID" value="AMN47751.1"/>
    <property type="molecule type" value="Genomic_DNA"/>
</dbReference>
<dbReference type="InterPro" id="IPR036927">
    <property type="entry name" value="Cyt_c_oxase-like_su1_sf"/>
</dbReference>
<organism evidence="4 5">
    <name type="scientific">Steroidobacter denitrificans</name>
    <dbReference type="NCBI Taxonomy" id="465721"/>
    <lineage>
        <taxon>Bacteria</taxon>
        <taxon>Pseudomonadati</taxon>
        <taxon>Pseudomonadota</taxon>
        <taxon>Gammaproteobacteria</taxon>
        <taxon>Steroidobacterales</taxon>
        <taxon>Steroidobacteraceae</taxon>
        <taxon>Steroidobacter</taxon>
    </lineage>
</organism>
<accession>A0A127FDL3</accession>
<keyword evidence="1" id="KW-0249">Electron transport</keyword>
<evidence type="ECO:0000256" key="2">
    <source>
        <dbReference type="SAM" id="Phobius"/>
    </source>
</evidence>
<feature type="transmembrane region" description="Helical" evidence="2">
    <location>
        <begin position="440"/>
        <end position="459"/>
    </location>
</feature>
<dbReference type="PANTHER" id="PTHR10422">
    <property type="entry name" value="CYTOCHROME C OXIDASE SUBUNIT 1"/>
    <property type="match status" value="1"/>
</dbReference>
<dbReference type="Proteomes" id="UP000070250">
    <property type="component" value="Chromosome"/>
</dbReference>
<name>A0A127FDL3_STEDE</name>
<reference evidence="4 5" key="1">
    <citation type="submission" date="2015-06" db="EMBL/GenBank/DDBJ databases">
        <title>A Comprehensive Approach to Explore the Metabolic and Phylogenetic Diversity of Bacterial Steroid Degradation in the Environment: Testosterone as an Example.</title>
        <authorList>
            <person name="Yang F.-C."/>
            <person name="Chen Y.-L."/>
            <person name="Yu C.-P."/>
            <person name="Tang S.-L."/>
            <person name="Wang P.-H."/>
            <person name="Ismail W."/>
            <person name="Wang C.-H."/>
            <person name="Yang C.-Y."/>
            <person name="Chiang Y.-R."/>
        </authorList>
    </citation>
    <scope>NUCLEOTIDE SEQUENCE [LARGE SCALE GENOMIC DNA]</scope>
    <source>
        <strain evidence="4 5">DSM 18526</strain>
    </source>
</reference>
<keyword evidence="1" id="KW-0679">Respiratory chain</keyword>
<dbReference type="GO" id="GO:0016020">
    <property type="term" value="C:membrane"/>
    <property type="evidence" value="ECO:0007669"/>
    <property type="project" value="InterPro"/>
</dbReference>
<feature type="transmembrane region" description="Helical" evidence="2">
    <location>
        <begin position="223"/>
        <end position="244"/>
    </location>
</feature>
<sequence length="472" mass="52409">MQTANRQILRWMPVVFVLFPILILLGAFMRSVQGGVLSEFENWFYPVMTLHGVGMVGLWYVAAMAIAADLLTRYVRPSPAVANLALWGTVLGVVLLLASVFLGRYAAGWYFLYPLPFKGEWPAWSNVVFLLSLTVLGAVWLVWTFDLLRAIASRYSLPQALGWHYIAGRSEPAVPAAVLIITISLISGVAALVSAVILMVLFFLEIFTGIANDPLLMKNLTFFFGHTIINLAMYLGVAAAYEILPHYAGRPWKNNRVVAIAWNCVLLIVLFAYFHHLYMDFVQPGPLQYIGQIASYASAVPSTIVTLFGALLLVFHARMRWNLTSILLFLGLAGWAIGGIGAMIDSTISVNVRLHNTLWVPAHFHTYNLAGLAFLVLAYFHHVCQNATGLPENRLLQRASALTMTLGAYGVFLMFYLAGAYSIPRRFALYPAELAHGTGYAFWGMLCALLFLLGFLLYLGETGRRWWRALAA</sequence>
<dbReference type="Gene3D" id="1.20.210.10">
    <property type="entry name" value="Cytochrome c oxidase-like, subunit I domain"/>
    <property type="match status" value="1"/>
</dbReference>